<keyword evidence="2" id="KW-0732">Signal</keyword>
<evidence type="ECO:0008006" key="5">
    <source>
        <dbReference type="Google" id="ProtNLM"/>
    </source>
</evidence>
<dbReference type="Proteomes" id="UP000254737">
    <property type="component" value="Unassembled WGS sequence"/>
</dbReference>
<proteinExistence type="predicted"/>
<evidence type="ECO:0000313" key="3">
    <source>
        <dbReference type="EMBL" id="STD55383.1"/>
    </source>
</evidence>
<dbReference type="AlphaFoldDB" id="A0A376G7S4"/>
<organism evidence="3 4">
    <name type="scientific">Empedobacter falsenii</name>
    <dbReference type="NCBI Taxonomy" id="343874"/>
    <lineage>
        <taxon>Bacteria</taxon>
        <taxon>Pseudomonadati</taxon>
        <taxon>Bacteroidota</taxon>
        <taxon>Flavobacteriia</taxon>
        <taxon>Flavobacteriales</taxon>
        <taxon>Weeksellaceae</taxon>
        <taxon>Empedobacter</taxon>
    </lineage>
</organism>
<dbReference type="RefSeq" id="WP_114999754.1">
    <property type="nucleotide sequence ID" value="NZ_UFXS01000001.1"/>
</dbReference>
<evidence type="ECO:0000256" key="2">
    <source>
        <dbReference type="SAM" id="SignalP"/>
    </source>
</evidence>
<protein>
    <recommendedName>
        <fullName evidence="5">DUF4129 domain-containing protein</fullName>
    </recommendedName>
</protein>
<reference evidence="3 4" key="1">
    <citation type="submission" date="2018-06" db="EMBL/GenBank/DDBJ databases">
        <authorList>
            <consortium name="Pathogen Informatics"/>
            <person name="Doyle S."/>
        </authorList>
    </citation>
    <scope>NUCLEOTIDE SEQUENCE [LARGE SCALE GENOMIC DNA]</scope>
    <source>
        <strain evidence="3 4">NCTC13456</strain>
    </source>
</reference>
<keyword evidence="1" id="KW-0472">Membrane</keyword>
<dbReference type="EMBL" id="UFXS01000001">
    <property type="protein sequence ID" value="STD55383.1"/>
    <property type="molecule type" value="Genomic_DNA"/>
</dbReference>
<dbReference type="STRING" id="343874.GCA_000805695_01818"/>
<evidence type="ECO:0000313" key="4">
    <source>
        <dbReference type="Proteomes" id="UP000254737"/>
    </source>
</evidence>
<feature type="chain" id="PRO_5016944741" description="DUF4129 domain-containing protein" evidence="2">
    <location>
        <begin position="22"/>
        <end position="220"/>
    </location>
</feature>
<evidence type="ECO:0000256" key="1">
    <source>
        <dbReference type="SAM" id="Phobius"/>
    </source>
</evidence>
<name>A0A376G7S4_9FLAO</name>
<feature type="signal peptide" evidence="2">
    <location>
        <begin position="1"/>
        <end position="21"/>
    </location>
</feature>
<keyword evidence="1" id="KW-0812">Transmembrane</keyword>
<keyword evidence="1" id="KW-1133">Transmembrane helix</keyword>
<accession>A0A376G7S4</accession>
<gene>
    <name evidence="3" type="ORF">NCTC13456_01508</name>
</gene>
<sequence>MKQFRLFFTFTLLLIQFVVFAQEKTVEFKAFKEKYAGKEFNYEDVPKPKKEFEPGFFSKLIEGIFRFLSYLPWEIIFYFVIGLFLIFLATRIYKNGGILKRNSKKLYDESDFDFIEENLAEVNLNSLINKAETEQNFALAIRYLHYQNLQNLDKKGWIEWDPKKTNQQFINQIKDEKSKILFNQNTKIFNQVWFGEFKIDENKYHEFKTNFNQFNQYLAS</sequence>
<feature type="transmembrane region" description="Helical" evidence="1">
    <location>
        <begin position="75"/>
        <end position="93"/>
    </location>
</feature>